<evidence type="ECO:0000313" key="3">
    <source>
        <dbReference type="Proteomes" id="UP000182259"/>
    </source>
</evidence>
<evidence type="ECO:0000256" key="1">
    <source>
        <dbReference type="SAM" id="MobiDB-lite"/>
    </source>
</evidence>
<protein>
    <submittedName>
        <fullName evidence="2">CIC11C00000000481</fullName>
    </submittedName>
</protein>
<feature type="region of interest" description="Disordered" evidence="1">
    <location>
        <begin position="258"/>
        <end position="279"/>
    </location>
</feature>
<proteinExistence type="predicted"/>
<dbReference type="Proteomes" id="UP000182259">
    <property type="component" value="Chromosome II"/>
</dbReference>
<dbReference type="EMBL" id="LT635765">
    <property type="protein sequence ID" value="SGZ52222.1"/>
    <property type="molecule type" value="Genomic_DNA"/>
</dbReference>
<dbReference type="AlphaFoldDB" id="A0A1L0DIG8"/>
<sequence>MPVFSVCDASFKTYALGNLYCHVLAFRIDTEKDFADLQVTDYTSKQEIAGDRPSSLTYANIDVSATEILHVTLNLELFNRLAQKYQEVTGEEFFARLNATLSQNNWVILHEKFCLANLQLKLQKKPTHLMGNVQQAFLLSAETPNIDLFWDRMLERCGLLMLKHASLASKVIGSLSPESIERANSYLGPLTITSDATSYSSESQAPIKEEHSFDDLDLQQQLRDMLEPAFQPAQPHRQTQTQSQYLTQLQSLQQDSQLGHDNHRLPDTYSPQQSSLPESQLPAVSQFPDLLLGDGKASALFTLSQLNRMPMIPNNRIYTTSAYVVGIIPQNLSYICTKVYELTDGQIRLSDPHLEPLELILLDSSEKCLNPDNCLVAKIPKDELITLFSLQYKEQLYTKLEDIAKLFSRRKNLRIQLELNITAENAIPLWTTRNLDMSMILGSR</sequence>
<evidence type="ECO:0000313" key="2">
    <source>
        <dbReference type="EMBL" id="SGZ52222.1"/>
    </source>
</evidence>
<accession>A0A1L0DIG8</accession>
<gene>
    <name evidence="2" type="ORF">SAMEA4029009_CIC11G00000000481</name>
</gene>
<feature type="compositionally biased region" description="Low complexity" evidence="1">
    <location>
        <begin position="270"/>
        <end position="279"/>
    </location>
</feature>
<organism evidence="2 3">
    <name type="scientific">Sungouiella intermedia</name>
    <dbReference type="NCBI Taxonomy" id="45354"/>
    <lineage>
        <taxon>Eukaryota</taxon>
        <taxon>Fungi</taxon>
        <taxon>Dikarya</taxon>
        <taxon>Ascomycota</taxon>
        <taxon>Saccharomycotina</taxon>
        <taxon>Pichiomycetes</taxon>
        <taxon>Metschnikowiaceae</taxon>
        <taxon>Sungouiella</taxon>
    </lineage>
</organism>
<name>A0A1L0DIG8_9ASCO</name>
<reference evidence="2 3" key="1">
    <citation type="submission" date="2016-10" db="EMBL/GenBank/DDBJ databases">
        <authorList>
            <person name="de Groot N.N."/>
        </authorList>
    </citation>
    <scope>NUCLEOTIDE SEQUENCE [LARGE SCALE GENOMIC DNA]</scope>
    <source>
        <strain evidence="2 3">PYCC 4715</strain>
    </source>
</reference>